<dbReference type="SMART" id="SM00563">
    <property type="entry name" value="PlsC"/>
    <property type="match status" value="1"/>
</dbReference>
<dbReference type="PANTHER" id="PTHR12563">
    <property type="entry name" value="GLYCEROL-3-PHOSPHATE ACYLTRANSFERASE"/>
    <property type="match status" value="1"/>
</dbReference>
<feature type="domain" description="Phospholipid/glycerol acyltransferase" evidence="7">
    <location>
        <begin position="263"/>
        <end position="395"/>
    </location>
</feature>
<proteinExistence type="inferred from homology"/>
<evidence type="ECO:0000313" key="8">
    <source>
        <dbReference type="EMBL" id="MIC88881.1"/>
    </source>
</evidence>
<evidence type="ECO:0000256" key="2">
    <source>
        <dbReference type="ARBA" id="ARBA00007937"/>
    </source>
</evidence>
<sequence length="863" mass="97787">MVDLIQSLQDVYAKWEEKSQHRVKLMSIGSMGQKDSVSTIEGRFKNGLNNSCHPWIRRSAASRRSTSHPIKLPLLELPKTNFIGNFKSEPIVYPSMIGKRPYMGACCSKCLPYSRVSLVDEVVQNLGFSNILLVSTMNEDSNFIVRKYHYVSHVYKCKMNTKYPDVSTRVLQDERVQDAVERTVITDIEEKKYPSDLYSLLLKQQTRRTQNILRNMKASVSSIITRLTAWVVFKFLSRLLISVQVNRGHIEVLKRASQTSLPLIFLPLHRSHLDYILVSFVLFNNEINMPLIAAGDNLRMPIIGNILKRLGGFFIKRKMDPKEGKKDFVYREVLHSYMENCLKAGCNMEFFIEGGRSRTGKTCTPKAGLMAILVDAYLSGAIQDAYLVPVTISYEKLMDGNFVSEQMGNPKVMENLWSTIRAIWRAANSTYGTARVDFAQPFSLKEFLQSAQTQCKLGIKSLPSSNPISHNPGGMQLRKLSSSLSLYHPDISQDAHRQLVNYLAEHLSYDATHCTAIMSTNMVALLLLNKFRDGVTFAKLVQTMEWLQEELYLHGRDVGFSGQMVDIVTHAVDLLGCNLIEQTPDAVKTLSGEDKQRTVLKPVTCLPNVVELSYYSNVATSVFVLESVIANAILVTAKEDLEALRGCSSNVKISRQILQETACRLCNIMKFEYIFSPPCSNLNLVLADTVDRFITNEILSSSQLYTNSGDGTEISYVRRRSKRDEWSSESDEEDASYDEKLTVSLSESSLEHLAFYRSILSPLIETYWLVACSLNCLVDAPMEESEFLRQIRANIQSKMAQGLVVYEESMSADAIRNALKLFENWQVVETCIQDSIKLLYLTDMYNSENKLSTILDSIEEFRK</sequence>
<comment type="subcellular location">
    <subcellularLocation>
        <location evidence="1">Membrane</location>
    </subcellularLocation>
</comment>
<dbReference type="Pfam" id="PF01553">
    <property type="entry name" value="Acyltransferase"/>
    <property type="match status" value="1"/>
</dbReference>
<accession>A0A4D5R9Z8</accession>
<evidence type="ECO:0000256" key="6">
    <source>
        <dbReference type="PIRNR" id="PIRNR000437"/>
    </source>
</evidence>
<dbReference type="PIRSF" id="PIRSF000437">
    <property type="entry name" value="GPAT_DHAPAT"/>
    <property type="match status" value="1"/>
</dbReference>
<dbReference type="InterPro" id="IPR045520">
    <property type="entry name" value="GPAT/DHAPAT_C"/>
</dbReference>
<dbReference type="InterPro" id="IPR041728">
    <property type="entry name" value="GPAT/DHAPAT_LPLAT"/>
</dbReference>
<reference evidence="8" key="1">
    <citation type="journal article" date="2018" name="Toxicon">
        <title>Venom-gland transcriptomics and venom proteomics of the giant Florida blue centipede, Scolopendra viridis.</title>
        <authorList>
            <person name="Ward M.J."/>
            <person name="Rokyta D.R."/>
        </authorList>
    </citation>
    <scope>NUCLEOTIDE SEQUENCE</scope>
    <source>
        <tissue evidence="8">Venom gland</tissue>
    </source>
</reference>
<dbReference type="CDD" id="cd07993">
    <property type="entry name" value="LPLAT_DHAPAT-like"/>
    <property type="match status" value="1"/>
</dbReference>
<protein>
    <submittedName>
        <fullName evidence="8">Glycerol-3-phosphate acyltransferase 1, mitochondrial</fullName>
    </submittedName>
</protein>
<evidence type="ECO:0000256" key="3">
    <source>
        <dbReference type="ARBA" id="ARBA00022679"/>
    </source>
</evidence>
<keyword evidence="3 6" id="KW-0808">Transferase</keyword>
<dbReference type="EMBL" id="GGNE01000340">
    <property type="protein sequence ID" value="MIC88881.1"/>
    <property type="molecule type" value="Transcribed_RNA"/>
</dbReference>
<dbReference type="GO" id="GO:0006631">
    <property type="term" value="P:fatty acid metabolic process"/>
    <property type="evidence" value="ECO:0007669"/>
    <property type="project" value="TreeGrafter"/>
</dbReference>
<dbReference type="PANTHER" id="PTHR12563:SF23">
    <property type="entry name" value="BCDNA.GH07066"/>
    <property type="match status" value="1"/>
</dbReference>
<dbReference type="GO" id="GO:0006072">
    <property type="term" value="P:glycerol-3-phosphate metabolic process"/>
    <property type="evidence" value="ECO:0007669"/>
    <property type="project" value="TreeGrafter"/>
</dbReference>
<dbReference type="InterPro" id="IPR002123">
    <property type="entry name" value="Plipid/glycerol_acylTrfase"/>
</dbReference>
<evidence type="ECO:0000256" key="1">
    <source>
        <dbReference type="ARBA" id="ARBA00004370"/>
    </source>
</evidence>
<dbReference type="SUPFAM" id="SSF69593">
    <property type="entry name" value="Glycerol-3-phosphate (1)-acyltransferase"/>
    <property type="match status" value="1"/>
</dbReference>
<evidence type="ECO:0000256" key="5">
    <source>
        <dbReference type="ARBA" id="ARBA00023315"/>
    </source>
</evidence>
<comment type="similarity">
    <text evidence="2 6">Belongs to the GPAT/DAPAT family.</text>
</comment>
<dbReference type="GO" id="GO:0019432">
    <property type="term" value="P:triglyceride biosynthetic process"/>
    <property type="evidence" value="ECO:0007669"/>
    <property type="project" value="TreeGrafter"/>
</dbReference>
<name>A0A4D5R9Z8_SCOVI</name>
<dbReference type="InterPro" id="IPR022284">
    <property type="entry name" value="GPAT/DHAPAT"/>
</dbReference>
<evidence type="ECO:0000259" key="7">
    <source>
        <dbReference type="SMART" id="SM00563"/>
    </source>
</evidence>
<organism evidence="8">
    <name type="scientific">Scolopendra viridis</name>
    <name type="common">Giant centipede</name>
    <dbReference type="NCBI Taxonomy" id="118503"/>
    <lineage>
        <taxon>Eukaryota</taxon>
        <taxon>Metazoa</taxon>
        <taxon>Ecdysozoa</taxon>
        <taxon>Arthropoda</taxon>
        <taxon>Myriapoda</taxon>
        <taxon>Chilopoda</taxon>
        <taxon>Pleurostigmophora</taxon>
        <taxon>Scolopendromorpha</taxon>
        <taxon>Scolopendridae</taxon>
        <taxon>Scolopendra</taxon>
    </lineage>
</organism>
<dbReference type="GO" id="GO:0004366">
    <property type="term" value="F:glycerol-3-phosphate O-acyltransferase activity"/>
    <property type="evidence" value="ECO:0007669"/>
    <property type="project" value="TreeGrafter"/>
</dbReference>
<keyword evidence="4" id="KW-0472">Membrane</keyword>
<evidence type="ECO:0000256" key="4">
    <source>
        <dbReference type="ARBA" id="ARBA00023136"/>
    </source>
</evidence>
<dbReference type="Pfam" id="PF19277">
    <property type="entry name" value="GPAT_C"/>
    <property type="match status" value="1"/>
</dbReference>
<dbReference type="GO" id="GO:0008654">
    <property type="term" value="P:phospholipid biosynthetic process"/>
    <property type="evidence" value="ECO:0007669"/>
    <property type="project" value="TreeGrafter"/>
</dbReference>
<dbReference type="GO" id="GO:0031966">
    <property type="term" value="C:mitochondrial membrane"/>
    <property type="evidence" value="ECO:0007669"/>
    <property type="project" value="TreeGrafter"/>
</dbReference>
<dbReference type="AlphaFoldDB" id="A0A4D5R9Z8"/>
<keyword evidence="5 6" id="KW-0012">Acyltransferase</keyword>